<dbReference type="SUPFAM" id="SSF49299">
    <property type="entry name" value="PKD domain"/>
    <property type="match status" value="1"/>
</dbReference>
<dbReference type="InterPro" id="IPR022409">
    <property type="entry name" value="PKD/Chitinase_dom"/>
</dbReference>
<dbReference type="Proteomes" id="UP000304382">
    <property type="component" value="Unassembled WGS sequence"/>
</dbReference>
<sequence length="448" mass="45615">MHRMSLLALSVLALSALLGGTAVATGTQPPLADAGLDQSVERGATVQLDANGSRDPDGTIEHVEWSIEAPDGTTHTPDCSTCVQTTFSPADTGQYNVTVTVTDDNGVSQSDTLRVDVVAAGGPSVSVSAPTALPTGSQRNLTANVTAGEADLRTLAWVVNGTARNRTQLAGANGSSTITHTFNDSGSVSVRAVAYDAAGRRGVSNQTVQIVSSGGGGSSSNSCPAGTINYYDSGNKHQGCTSAAMTVEDTIVDTDGRDGLWVHVDGELSQIIEEENMNRYSEDGRGETFSEETVDEQKATIGQKRQKVKNDGSSSDNDDGSNGNDGGSSSDDDSSNSGSTRPDSSVPNNLMDPDGGGDDDDEDASLPDGPSIEDDNPFESSDDDDGSLFDDDSDDGGSSSDDDSSSSDDDDGGLLGGLFDGGDDGSADSGGSGNDGSGNNGGGGWSFW</sequence>
<evidence type="ECO:0000313" key="4">
    <source>
        <dbReference type="Proteomes" id="UP000304382"/>
    </source>
</evidence>
<dbReference type="SMART" id="SM00089">
    <property type="entry name" value="PKD"/>
    <property type="match status" value="1"/>
</dbReference>
<comment type="caution">
    <text evidence="3">The sequence shown here is derived from an EMBL/GenBank/DDBJ whole genome shotgun (WGS) entry which is preliminary data.</text>
</comment>
<keyword evidence="4" id="KW-1185">Reference proteome</keyword>
<dbReference type="AlphaFoldDB" id="A0A4C2EKN4"/>
<dbReference type="Gene3D" id="2.60.40.10">
    <property type="entry name" value="Immunoglobulins"/>
    <property type="match status" value="1"/>
</dbReference>
<protein>
    <recommendedName>
        <fullName evidence="2">PKD/Chitinase domain-containing protein</fullName>
    </recommendedName>
</protein>
<proteinExistence type="predicted"/>
<dbReference type="Pfam" id="PF18911">
    <property type="entry name" value="PKD_4"/>
    <property type="match status" value="1"/>
</dbReference>
<evidence type="ECO:0000256" key="1">
    <source>
        <dbReference type="SAM" id="MobiDB-lite"/>
    </source>
</evidence>
<name>A0A4C2EKN4_9EURY</name>
<organism evidence="3 4">
    <name type="scientific">Haloarcula mannanilytica</name>
    <dbReference type="NCBI Taxonomy" id="2509225"/>
    <lineage>
        <taxon>Archaea</taxon>
        <taxon>Methanobacteriati</taxon>
        <taxon>Methanobacteriota</taxon>
        <taxon>Stenosarchaea group</taxon>
        <taxon>Halobacteria</taxon>
        <taxon>Halobacteriales</taxon>
        <taxon>Haloarculaceae</taxon>
        <taxon>Haloarcula</taxon>
    </lineage>
</organism>
<dbReference type="OrthoDB" id="248699at2157"/>
<dbReference type="InterPro" id="IPR035986">
    <property type="entry name" value="PKD_dom_sf"/>
</dbReference>
<gene>
    <name evidence="3" type="ORF">Harman_21820</name>
</gene>
<dbReference type="EMBL" id="BIXZ01000003">
    <property type="protein sequence ID" value="GCF14247.1"/>
    <property type="molecule type" value="Genomic_DNA"/>
</dbReference>
<feature type="compositionally biased region" description="Acidic residues" evidence="1">
    <location>
        <begin position="355"/>
        <end position="412"/>
    </location>
</feature>
<evidence type="ECO:0000313" key="3">
    <source>
        <dbReference type="EMBL" id="GCF14247.1"/>
    </source>
</evidence>
<feature type="domain" description="PKD/Chitinase" evidence="2">
    <location>
        <begin position="31"/>
        <end position="120"/>
    </location>
</feature>
<reference evidence="3 4" key="1">
    <citation type="submission" date="2019-02" db="EMBL/GenBank/DDBJ databases">
        <title>Haloarcula mannanilyticum sp. nov., a mannan degrading haloarchaeon isolated from commercial salt.</title>
        <authorList>
            <person name="Enomoto S."/>
            <person name="Shimane Y."/>
            <person name="Kamekura M."/>
            <person name="Ito T."/>
            <person name="Moriya O."/>
            <person name="Ihara K."/>
            <person name="Takahashi-Ando N."/>
            <person name="Fukushima Y."/>
            <person name="Yoshida Y."/>
            <person name="Usama R."/>
            <person name="Takai K."/>
            <person name="Minegishi H."/>
        </authorList>
    </citation>
    <scope>NUCLEOTIDE SEQUENCE [LARGE SCALE GENOMIC DNA]</scope>
    <source>
        <strain evidence="3 4">MD130-1</strain>
    </source>
</reference>
<feature type="region of interest" description="Disordered" evidence="1">
    <location>
        <begin position="273"/>
        <end position="448"/>
    </location>
</feature>
<evidence type="ECO:0000259" key="2">
    <source>
        <dbReference type="SMART" id="SM00089"/>
    </source>
</evidence>
<feature type="compositionally biased region" description="Basic and acidic residues" evidence="1">
    <location>
        <begin position="276"/>
        <end position="288"/>
    </location>
</feature>
<dbReference type="RefSeq" id="WP_137683844.1">
    <property type="nucleotide sequence ID" value="NZ_BIXZ01000003.1"/>
</dbReference>
<dbReference type="InterPro" id="IPR000601">
    <property type="entry name" value="PKD_dom"/>
</dbReference>
<dbReference type="CDD" id="cd00146">
    <property type="entry name" value="PKD"/>
    <property type="match status" value="1"/>
</dbReference>
<dbReference type="InterPro" id="IPR013783">
    <property type="entry name" value="Ig-like_fold"/>
</dbReference>
<feature type="compositionally biased region" description="Gly residues" evidence="1">
    <location>
        <begin position="428"/>
        <end position="448"/>
    </location>
</feature>
<accession>A0A4C2EKN4</accession>